<dbReference type="InterPro" id="IPR045358">
    <property type="entry name" value="Ty3_capsid"/>
</dbReference>
<keyword evidence="3" id="KW-1185">Reference proteome</keyword>
<evidence type="ECO:0000259" key="1">
    <source>
        <dbReference type="Pfam" id="PF19259"/>
    </source>
</evidence>
<dbReference type="EMBL" id="JAJSOW010000108">
    <property type="protein sequence ID" value="KAI9154275.1"/>
    <property type="molecule type" value="Genomic_DNA"/>
</dbReference>
<protein>
    <recommendedName>
        <fullName evidence="1">Ty3 transposon capsid-like protein domain-containing protein</fullName>
    </recommendedName>
</protein>
<dbReference type="Pfam" id="PF19259">
    <property type="entry name" value="Ty3_capsid"/>
    <property type="match status" value="1"/>
</dbReference>
<dbReference type="AlphaFoldDB" id="A0AAD5I796"/>
<reference evidence="2" key="2">
    <citation type="submission" date="2023-02" db="EMBL/GenBank/DDBJ databases">
        <authorList>
            <person name="Swenson N.G."/>
            <person name="Wegrzyn J.L."/>
            <person name="Mcevoy S.L."/>
        </authorList>
    </citation>
    <scope>NUCLEOTIDE SEQUENCE</scope>
    <source>
        <strain evidence="2">91603</strain>
        <tissue evidence="2">Leaf</tissue>
    </source>
</reference>
<evidence type="ECO:0000313" key="3">
    <source>
        <dbReference type="Proteomes" id="UP001064489"/>
    </source>
</evidence>
<feature type="domain" description="Ty3 transposon capsid-like protein" evidence="1">
    <location>
        <begin position="3"/>
        <end position="107"/>
    </location>
</feature>
<dbReference type="Proteomes" id="UP001064489">
    <property type="component" value="Chromosome 11"/>
</dbReference>
<comment type="caution">
    <text evidence="2">The sequence shown here is derived from an EMBL/GenBank/DDBJ whole genome shotgun (WGS) entry which is preliminary data.</text>
</comment>
<gene>
    <name evidence="2" type="ORF">LWI28_023675</name>
</gene>
<reference evidence="2" key="1">
    <citation type="journal article" date="2022" name="Plant J.">
        <title>Strategies of tolerance reflected in two North American maple genomes.</title>
        <authorList>
            <person name="McEvoy S.L."/>
            <person name="Sezen U.U."/>
            <person name="Trouern-Trend A."/>
            <person name="McMahon S.M."/>
            <person name="Schaberg P.G."/>
            <person name="Yang J."/>
            <person name="Wegrzyn J.L."/>
            <person name="Swenson N.G."/>
        </authorList>
    </citation>
    <scope>NUCLEOTIDE SEQUENCE</scope>
    <source>
        <strain evidence="2">91603</strain>
    </source>
</reference>
<evidence type="ECO:0000313" key="2">
    <source>
        <dbReference type="EMBL" id="KAI9154275.1"/>
    </source>
</evidence>
<accession>A0AAD5I796</accession>
<organism evidence="2 3">
    <name type="scientific">Acer negundo</name>
    <name type="common">Box elder</name>
    <dbReference type="NCBI Taxonomy" id="4023"/>
    <lineage>
        <taxon>Eukaryota</taxon>
        <taxon>Viridiplantae</taxon>
        <taxon>Streptophyta</taxon>
        <taxon>Embryophyta</taxon>
        <taxon>Tracheophyta</taxon>
        <taxon>Spermatophyta</taxon>
        <taxon>Magnoliopsida</taxon>
        <taxon>eudicotyledons</taxon>
        <taxon>Gunneridae</taxon>
        <taxon>Pentapetalae</taxon>
        <taxon>rosids</taxon>
        <taxon>malvids</taxon>
        <taxon>Sapindales</taxon>
        <taxon>Sapindaceae</taxon>
        <taxon>Hippocastanoideae</taxon>
        <taxon>Acereae</taxon>
        <taxon>Acer</taxon>
    </lineage>
</organism>
<name>A0AAD5I796_ACENE</name>
<proteinExistence type="predicted"/>
<sequence>MAFEREFLTQWGPSSVVNHHGQLAKLKQEGRVLVYIEEFRQLQILVRGWSEESLLGTFIEGLKPWLVREMKLKQPQRLTEAMRMAGILEDSYYSDKKLFKESSRSKNFKSESTKDS</sequence>